<proteinExistence type="predicted"/>
<dbReference type="RefSeq" id="WP_155113281.1">
    <property type="nucleotide sequence ID" value="NZ_WMIB01000018.1"/>
</dbReference>
<dbReference type="EMBL" id="WMIB01000018">
    <property type="protein sequence ID" value="MTH54769.1"/>
    <property type="molecule type" value="Genomic_DNA"/>
</dbReference>
<reference evidence="1 2" key="1">
    <citation type="journal article" date="2017" name="Int. J. Syst. Evol. Microbiol.">
        <title>Bacillus mangrovi sp. nov., isolated from a sediment sample from a mangrove forest.</title>
        <authorList>
            <person name="Gupta V."/>
            <person name="Singh P.K."/>
            <person name="Korpole S."/>
            <person name="Tanuku N.R.S."/>
            <person name="Pinnaka A.K."/>
        </authorList>
    </citation>
    <scope>NUCLEOTIDE SEQUENCE [LARGE SCALE GENOMIC DNA]</scope>
    <source>
        <strain evidence="1 2">KCTC 33872</strain>
    </source>
</reference>
<evidence type="ECO:0000313" key="2">
    <source>
        <dbReference type="Proteomes" id="UP000434639"/>
    </source>
</evidence>
<evidence type="ECO:0000313" key="1">
    <source>
        <dbReference type="EMBL" id="MTH54769.1"/>
    </source>
</evidence>
<comment type="caution">
    <text evidence="1">The sequence shown here is derived from an EMBL/GenBank/DDBJ whole genome shotgun (WGS) entry which is preliminary data.</text>
</comment>
<dbReference type="GO" id="GO:0031412">
    <property type="term" value="P:gas vesicle organization"/>
    <property type="evidence" value="ECO:0007669"/>
    <property type="project" value="InterPro"/>
</dbReference>
<keyword evidence="2" id="KW-1185">Reference proteome</keyword>
<dbReference type="Pfam" id="PF05800">
    <property type="entry name" value="GvpO"/>
    <property type="match status" value="1"/>
</dbReference>
<accession>A0A7X2S6W3</accession>
<dbReference type="InterPro" id="IPR008634">
    <property type="entry name" value="Gas-vesicle_GvpO"/>
</dbReference>
<dbReference type="OrthoDB" id="1798488at2"/>
<dbReference type="Proteomes" id="UP000434639">
    <property type="component" value="Unassembled WGS sequence"/>
</dbReference>
<dbReference type="AlphaFoldDB" id="A0A7X2S6W3"/>
<sequence>MKIKEVMNALNDFFTEHIAPPHKITSIEPTEEGCKAIVEVIEEREYMRKYAKDEMLGVYDVTLDSEYDVTSYTRKSLRPRSAMMQEQE</sequence>
<protein>
    <submittedName>
        <fullName evidence="1">Gas vesicle protein GvpR</fullName>
    </submittedName>
</protein>
<name>A0A7X2S6W3_9BACI</name>
<organism evidence="1 2">
    <name type="scientific">Metabacillus mangrovi</name>
    <dbReference type="NCBI Taxonomy" id="1491830"/>
    <lineage>
        <taxon>Bacteria</taxon>
        <taxon>Bacillati</taxon>
        <taxon>Bacillota</taxon>
        <taxon>Bacilli</taxon>
        <taxon>Bacillales</taxon>
        <taxon>Bacillaceae</taxon>
        <taxon>Metabacillus</taxon>
    </lineage>
</organism>
<gene>
    <name evidence="1" type="ORF">GKZ89_15300</name>
</gene>